<evidence type="ECO:0000313" key="2">
    <source>
        <dbReference type="Proteomes" id="UP000887581"/>
    </source>
</evidence>
<accession>A0A915PZ27</accession>
<name>A0A915PZ27_9BILA</name>
<protein>
    <submittedName>
        <fullName evidence="3">Uncharacterized protein</fullName>
    </submittedName>
</protein>
<dbReference type="AlphaFoldDB" id="A0A915PZ27"/>
<evidence type="ECO:0000313" key="3">
    <source>
        <dbReference type="WBParaSite" id="sdigi.contig61.g3302.t1"/>
    </source>
</evidence>
<proteinExistence type="predicted"/>
<dbReference type="WBParaSite" id="sdigi.contig61.g3302.t1">
    <property type="protein sequence ID" value="sdigi.contig61.g3302.t1"/>
    <property type="gene ID" value="sdigi.contig61.g3302"/>
</dbReference>
<dbReference type="Proteomes" id="UP000887581">
    <property type="component" value="Unplaced"/>
</dbReference>
<reference evidence="3" key="1">
    <citation type="submission" date="2022-11" db="UniProtKB">
        <authorList>
            <consortium name="WormBaseParasite"/>
        </authorList>
    </citation>
    <scope>IDENTIFICATION</scope>
</reference>
<keyword evidence="2" id="KW-1185">Reference proteome</keyword>
<feature type="region of interest" description="Disordered" evidence="1">
    <location>
        <begin position="1"/>
        <end position="28"/>
    </location>
</feature>
<sequence length="179" mass="19761">MDDSNWLNELLGKSTSQGEHEKSCTEKSSQQICSPQCSGFPDTHITFRKKPTVVPLMSSPVDSSHSLLLSPILLRPIRSLSTQNNFYGAPSECDEEHRLSRQKITASHQLPRTPASSKGAIPLSIKTAVDRGSTDNSESRFLLQMTHKRGRHLSGKKVLLTSSGQIRAEINVIVCHTIE</sequence>
<evidence type="ECO:0000256" key="1">
    <source>
        <dbReference type="SAM" id="MobiDB-lite"/>
    </source>
</evidence>
<organism evidence="2 3">
    <name type="scientific">Setaria digitata</name>
    <dbReference type="NCBI Taxonomy" id="48799"/>
    <lineage>
        <taxon>Eukaryota</taxon>
        <taxon>Metazoa</taxon>
        <taxon>Ecdysozoa</taxon>
        <taxon>Nematoda</taxon>
        <taxon>Chromadorea</taxon>
        <taxon>Rhabditida</taxon>
        <taxon>Spirurina</taxon>
        <taxon>Spiruromorpha</taxon>
        <taxon>Filarioidea</taxon>
        <taxon>Setariidae</taxon>
        <taxon>Setaria</taxon>
    </lineage>
</organism>